<dbReference type="EMBL" id="CM000851">
    <property type="protein sequence ID" value="KRG99169.1"/>
    <property type="molecule type" value="Genomic_DNA"/>
</dbReference>
<reference evidence="2" key="2">
    <citation type="submission" date="2018-02" db="UniProtKB">
        <authorList>
            <consortium name="EnsemblPlants"/>
        </authorList>
    </citation>
    <scope>IDENTIFICATION</scope>
    <source>
        <strain evidence="2">Williams 82</strain>
    </source>
</reference>
<dbReference type="Gramene" id="KRG99169">
    <property type="protein sequence ID" value="KRG99169"/>
    <property type="gene ID" value="GLYMA_18G125900"/>
</dbReference>
<proteinExistence type="predicted"/>
<name>A0A0R0F7V0_SOYBN</name>
<dbReference type="AlphaFoldDB" id="A0A0R0F7V0"/>
<evidence type="ECO:0000313" key="2">
    <source>
        <dbReference type="EnsemblPlants" id="KRG99169"/>
    </source>
</evidence>
<dbReference type="EnsemblPlants" id="KRG99169">
    <property type="protein sequence ID" value="KRG99169"/>
    <property type="gene ID" value="GLYMA_18G125900"/>
</dbReference>
<keyword evidence="3" id="KW-1185">Reference proteome</keyword>
<gene>
    <name evidence="1" type="ORF">GLYMA_18G125900</name>
</gene>
<sequence length="73" mass="8341">MMVRSVMIGLKLKVSYENSNSYICRISSMVGRDMETPGNPAFVVARPVESFEVPNKYRWRKHLHDGAHIAKGF</sequence>
<reference evidence="1 2" key="1">
    <citation type="journal article" date="2010" name="Nature">
        <title>Genome sequence of the palaeopolyploid soybean.</title>
        <authorList>
            <person name="Schmutz J."/>
            <person name="Cannon S.B."/>
            <person name="Schlueter J."/>
            <person name="Ma J."/>
            <person name="Mitros T."/>
            <person name="Nelson W."/>
            <person name="Hyten D.L."/>
            <person name="Song Q."/>
            <person name="Thelen J.J."/>
            <person name="Cheng J."/>
            <person name="Xu D."/>
            <person name="Hellsten U."/>
            <person name="May G.D."/>
            <person name="Yu Y."/>
            <person name="Sakurai T."/>
            <person name="Umezawa T."/>
            <person name="Bhattacharyya M.K."/>
            <person name="Sandhu D."/>
            <person name="Valliyodan B."/>
            <person name="Lindquist E."/>
            <person name="Peto M."/>
            <person name="Grant D."/>
            <person name="Shu S."/>
            <person name="Goodstein D."/>
            <person name="Barry K."/>
            <person name="Futrell-Griggs M."/>
            <person name="Abernathy B."/>
            <person name="Du J."/>
            <person name="Tian Z."/>
            <person name="Zhu L."/>
            <person name="Gill N."/>
            <person name="Joshi T."/>
            <person name="Libault M."/>
            <person name="Sethuraman A."/>
            <person name="Zhang X.-C."/>
            <person name="Shinozaki K."/>
            <person name="Nguyen H.T."/>
            <person name="Wing R.A."/>
            <person name="Cregan P."/>
            <person name="Specht J."/>
            <person name="Grimwood J."/>
            <person name="Rokhsar D."/>
            <person name="Stacey G."/>
            <person name="Shoemaker R.C."/>
            <person name="Jackson S.A."/>
        </authorList>
    </citation>
    <scope>NUCLEOTIDE SEQUENCE</scope>
    <source>
        <strain evidence="2">cv. Williams 82</strain>
        <tissue evidence="1">Callus</tissue>
    </source>
</reference>
<evidence type="ECO:0000313" key="3">
    <source>
        <dbReference type="Proteomes" id="UP000008827"/>
    </source>
</evidence>
<reference evidence="1" key="3">
    <citation type="submission" date="2018-07" db="EMBL/GenBank/DDBJ databases">
        <title>WGS assembly of Glycine max.</title>
        <authorList>
            <person name="Schmutz J."/>
            <person name="Cannon S."/>
            <person name="Schlueter J."/>
            <person name="Ma J."/>
            <person name="Mitros T."/>
            <person name="Nelson W."/>
            <person name="Hyten D."/>
            <person name="Song Q."/>
            <person name="Thelen J."/>
            <person name="Cheng J."/>
            <person name="Xu D."/>
            <person name="Hellsten U."/>
            <person name="May G."/>
            <person name="Yu Y."/>
            <person name="Sakurai T."/>
            <person name="Umezawa T."/>
            <person name="Bhattacharyya M."/>
            <person name="Sandhu D."/>
            <person name="Valliyodan B."/>
            <person name="Lindquist E."/>
            <person name="Peto M."/>
            <person name="Grant D."/>
            <person name="Shu S."/>
            <person name="Goodstein D."/>
            <person name="Barry K."/>
            <person name="Futrell-Griggs M."/>
            <person name="Abernathy B."/>
            <person name="Du J."/>
            <person name="Tian Z."/>
            <person name="Zhu L."/>
            <person name="Gill N."/>
            <person name="Joshi T."/>
            <person name="Libault M."/>
            <person name="Sethuraman A."/>
            <person name="Zhang X."/>
            <person name="Shinozaki K."/>
            <person name="Nguyen H."/>
            <person name="Wing R."/>
            <person name="Cregan P."/>
            <person name="Specht J."/>
            <person name="Grimwood J."/>
            <person name="Rokhsar D."/>
            <person name="Stacey G."/>
            <person name="Shoemaker R."/>
            <person name="Jackson S."/>
        </authorList>
    </citation>
    <scope>NUCLEOTIDE SEQUENCE</scope>
    <source>
        <tissue evidence="1">Callus</tissue>
    </source>
</reference>
<dbReference type="InParanoid" id="A0A0R0F7V0"/>
<organism evidence="1">
    <name type="scientific">Glycine max</name>
    <name type="common">Soybean</name>
    <name type="synonym">Glycine hispida</name>
    <dbReference type="NCBI Taxonomy" id="3847"/>
    <lineage>
        <taxon>Eukaryota</taxon>
        <taxon>Viridiplantae</taxon>
        <taxon>Streptophyta</taxon>
        <taxon>Embryophyta</taxon>
        <taxon>Tracheophyta</taxon>
        <taxon>Spermatophyta</taxon>
        <taxon>Magnoliopsida</taxon>
        <taxon>eudicotyledons</taxon>
        <taxon>Gunneridae</taxon>
        <taxon>Pentapetalae</taxon>
        <taxon>rosids</taxon>
        <taxon>fabids</taxon>
        <taxon>Fabales</taxon>
        <taxon>Fabaceae</taxon>
        <taxon>Papilionoideae</taxon>
        <taxon>50 kb inversion clade</taxon>
        <taxon>NPAAA clade</taxon>
        <taxon>indigoferoid/millettioid clade</taxon>
        <taxon>Phaseoleae</taxon>
        <taxon>Glycine</taxon>
        <taxon>Glycine subgen. Soja</taxon>
    </lineage>
</organism>
<dbReference type="Proteomes" id="UP000008827">
    <property type="component" value="Chromosome 18"/>
</dbReference>
<protein>
    <submittedName>
        <fullName evidence="1 2">Uncharacterized protein</fullName>
    </submittedName>
</protein>
<accession>A0A0R0F7V0</accession>
<evidence type="ECO:0000313" key="1">
    <source>
        <dbReference type="EMBL" id="KRG99169.1"/>
    </source>
</evidence>